<comment type="caution">
    <text evidence="1">The sequence shown here is derived from an EMBL/GenBank/DDBJ whole genome shotgun (WGS) entry which is preliminary data.</text>
</comment>
<accession>A0A1G2PV69</accession>
<dbReference type="EMBL" id="MHSW01000012">
    <property type="protein sequence ID" value="OHA52210.1"/>
    <property type="molecule type" value="Genomic_DNA"/>
</dbReference>
<organism evidence="1 2">
    <name type="scientific">Candidatus Terrybacteria bacterium RIFCSPLOWO2_01_FULL_40_23</name>
    <dbReference type="NCBI Taxonomy" id="1802366"/>
    <lineage>
        <taxon>Bacteria</taxon>
        <taxon>Candidatus Terryibacteriota</taxon>
    </lineage>
</organism>
<dbReference type="AlphaFoldDB" id="A0A1G2PV69"/>
<reference evidence="1 2" key="1">
    <citation type="journal article" date="2016" name="Nat. Commun.">
        <title>Thousands of microbial genomes shed light on interconnected biogeochemical processes in an aquifer system.</title>
        <authorList>
            <person name="Anantharaman K."/>
            <person name="Brown C.T."/>
            <person name="Hug L.A."/>
            <person name="Sharon I."/>
            <person name="Castelle C.J."/>
            <person name="Probst A.J."/>
            <person name="Thomas B.C."/>
            <person name="Singh A."/>
            <person name="Wilkins M.J."/>
            <person name="Karaoz U."/>
            <person name="Brodie E.L."/>
            <person name="Williams K.H."/>
            <person name="Hubbard S.S."/>
            <person name="Banfield J.F."/>
        </authorList>
    </citation>
    <scope>NUCLEOTIDE SEQUENCE [LARGE SCALE GENOMIC DNA]</scope>
</reference>
<proteinExistence type="predicted"/>
<dbReference type="Proteomes" id="UP000176951">
    <property type="component" value="Unassembled WGS sequence"/>
</dbReference>
<name>A0A1G2PV69_9BACT</name>
<evidence type="ECO:0000313" key="2">
    <source>
        <dbReference type="Proteomes" id="UP000176951"/>
    </source>
</evidence>
<sequence length="82" mass="9215">MDATEAADKIRSMCFTEFAITRTNEGYVFGRYIRTDERRKVRVESSTGQVSEFEVSAYVLQKVAEAPTLPELADKLESSGCK</sequence>
<evidence type="ECO:0000313" key="1">
    <source>
        <dbReference type="EMBL" id="OHA52210.1"/>
    </source>
</evidence>
<gene>
    <name evidence="1" type="ORF">A3A97_04880</name>
</gene>
<protein>
    <submittedName>
        <fullName evidence="1">Uncharacterized protein</fullName>
    </submittedName>
</protein>